<protein>
    <recommendedName>
        <fullName evidence="8">Ammonium transporter</fullName>
    </recommendedName>
</protein>
<evidence type="ECO:0000313" key="11">
    <source>
        <dbReference type="EMBL" id="GGD33157.1"/>
    </source>
</evidence>
<dbReference type="Pfam" id="PF00909">
    <property type="entry name" value="Ammonium_transp"/>
    <property type="match status" value="1"/>
</dbReference>
<evidence type="ECO:0000313" key="12">
    <source>
        <dbReference type="Proteomes" id="UP000598997"/>
    </source>
</evidence>
<feature type="transmembrane region" description="Helical" evidence="8">
    <location>
        <begin position="236"/>
        <end position="256"/>
    </location>
</feature>
<dbReference type="InterPro" id="IPR018047">
    <property type="entry name" value="Ammonium_transpt_CS"/>
</dbReference>
<keyword evidence="9" id="KW-0732">Signal</keyword>
<feature type="chain" id="PRO_5037226953" description="Ammonium transporter" evidence="9">
    <location>
        <begin position="25"/>
        <end position="446"/>
    </location>
</feature>
<gene>
    <name evidence="11" type="ORF">GCM10010989_04060</name>
</gene>
<dbReference type="Gene3D" id="1.10.3430.10">
    <property type="entry name" value="Ammonium transporter AmtB like domains"/>
    <property type="match status" value="1"/>
</dbReference>
<accession>A0A916Y6K7</accession>
<evidence type="ECO:0000256" key="8">
    <source>
        <dbReference type="RuleBase" id="RU362002"/>
    </source>
</evidence>
<feature type="transmembrane region" description="Helical" evidence="8">
    <location>
        <begin position="40"/>
        <end position="62"/>
    </location>
</feature>
<keyword evidence="7 8" id="KW-0924">Ammonia transport</keyword>
<dbReference type="RefSeq" id="WP_066765398.1">
    <property type="nucleotide sequence ID" value="NZ_BMIO01000001.1"/>
</dbReference>
<dbReference type="GO" id="GO:0008519">
    <property type="term" value="F:ammonium channel activity"/>
    <property type="evidence" value="ECO:0007669"/>
    <property type="project" value="InterPro"/>
</dbReference>
<sequence length="446" mass="45869">MDRKMLCGAGAAAGSLLFATTAFAQEAAEAAAAVPNPGNNAWMMTSTLLVLLMIIPGLALFYGGLTRSKTMLSTMTQIGATAALAMLIWVMWGYSLAFGDTTYEGTLGLFISGGSYFLSGTDASSTAATFTDEVISKYVFISFQMTFAAITAALILGATAERLKFNALMLFVPIWLTIVYFPIAHMVWAGGGLLFEDGALDFAGGTVVHINAGVSGLILAYLLGKRRGFPHEPMPPHSLTLTMVGTGLLWVGWFGFNAGSALEADGSAGLAMINTFVATAAGALAWMVIERMAGHKGSALGFCSGVIAGLVAVTPAAGNSGPFGAILLGIVASAVCYFFVAKVKGKFGYDDSLDAFGIHGVGGIVGAIGTAVVYQPFLGGPGDGSVGLGAQLGIQTFSVVVTIVWATAGTLIAAFVVKALVGLRVSEEVELSGLDIGEHGERAYND</sequence>
<feature type="transmembrane region" description="Helical" evidence="8">
    <location>
        <begin position="202"/>
        <end position="224"/>
    </location>
</feature>
<feature type="transmembrane region" description="Helical" evidence="8">
    <location>
        <begin position="168"/>
        <end position="190"/>
    </location>
</feature>
<dbReference type="EMBL" id="BMIO01000001">
    <property type="protein sequence ID" value="GGD33157.1"/>
    <property type="molecule type" value="Genomic_DNA"/>
</dbReference>
<evidence type="ECO:0000256" key="9">
    <source>
        <dbReference type="SAM" id="SignalP"/>
    </source>
</evidence>
<dbReference type="NCBIfam" id="TIGR00836">
    <property type="entry name" value="amt"/>
    <property type="match status" value="1"/>
</dbReference>
<comment type="subcellular location">
    <subcellularLocation>
        <location evidence="8">Cell membrane</location>
        <topology evidence="8">Multi-pass membrane protein</topology>
    </subcellularLocation>
    <subcellularLocation>
        <location evidence="1">Membrane</location>
        <topology evidence="1">Multi-pass membrane protein</topology>
    </subcellularLocation>
</comment>
<dbReference type="AlphaFoldDB" id="A0A916Y6K7"/>
<organism evidence="11 12">
    <name type="scientific">Croceicoccus pelagius</name>
    <dbReference type="NCBI Taxonomy" id="1703341"/>
    <lineage>
        <taxon>Bacteria</taxon>
        <taxon>Pseudomonadati</taxon>
        <taxon>Pseudomonadota</taxon>
        <taxon>Alphaproteobacteria</taxon>
        <taxon>Sphingomonadales</taxon>
        <taxon>Erythrobacteraceae</taxon>
        <taxon>Croceicoccus</taxon>
    </lineage>
</organism>
<feature type="transmembrane region" description="Helical" evidence="8">
    <location>
        <begin position="268"/>
        <end position="287"/>
    </location>
</feature>
<evidence type="ECO:0000256" key="3">
    <source>
        <dbReference type="ARBA" id="ARBA00022448"/>
    </source>
</evidence>
<evidence type="ECO:0000256" key="6">
    <source>
        <dbReference type="ARBA" id="ARBA00023136"/>
    </source>
</evidence>
<comment type="caution">
    <text evidence="11">The sequence shown here is derived from an EMBL/GenBank/DDBJ whole genome shotgun (WGS) entry which is preliminary data.</text>
</comment>
<evidence type="ECO:0000259" key="10">
    <source>
        <dbReference type="Pfam" id="PF00909"/>
    </source>
</evidence>
<feature type="signal peptide" evidence="9">
    <location>
        <begin position="1"/>
        <end position="24"/>
    </location>
</feature>
<keyword evidence="12" id="KW-1185">Reference proteome</keyword>
<keyword evidence="3 8" id="KW-0813">Transport</keyword>
<evidence type="ECO:0000256" key="7">
    <source>
        <dbReference type="ARBA" id="ARBA00023177"/>
    </source>
</evidence>
<evidence type="ECO:0000256" key="2">
    <source>
        <dbReference type="ARBA" id="ARBA00005887"/>
    </source>
</evidence>
<feature type="transmembrane region" description="Helical" evidence="8">
    <location>
        <begin position="394"/>
        <end position="417"/>
    </location>
</feature>
<dbReference type="PANTHER" id="PTHR43029">
    <property type="entry name" value="AMMONIUM TRANSPORTER MEP2"/>
    <property type="match status" value="1"/>
</dbReference>
<dbReference type="Proteomes" id="UP000598997">
    <property type="component" value="Unassembled WGS sequence"/>
</dbReference>
<keyword evidence="5 8" id="KW-1133">Transmembrane helix</keyword>
<keyword evidence="4 8" id="KW-0812">Transmembrane</keyword>
<feature type="transmembrane region" description="Helical" evidence="8">
    <location>
        <begin position="74"/>
        <end position="94"/>
    </location>
</feature>
<dbReference type="PANTHER" id="PTHR43029:SF10">
    <property type="entry name" value="AMMONIUM TRANSPORTER MEP2"/>
    <property type="match status" value="1"/>
</dbReference>
<dbReference type="OrthoDB" id="9814202at2"/>
<name>A0A916Y6K7_9SPHN</name>
<keyword evidence="6 8" id="KW-0472">Membrane</keyword>
<dbReference type="SUPFAM" id="SSF111352">
    <property type="entry name" value="Ammonium transporter"/>
    <property type="match status" value="1"/>
</dbReference>
<evidence type="ECO:0000256" key="1">
    <source>
        <dbReference type="ARBA" id="ARBA00004141"/>
    </source>
</evidence>
<comment type="similarity">
    <text evidence="2 8">Belongs to the ammonia transporter channel (TC 1.A.11.2) family.</text>
</comment>
<evidence type="ECO:0000256" key="4">
    <source>
        <dbReference type="ARBA" id="ARBA00022692"/>
    </source>
</evidence>
<feature type="domain" description="Ammonium transporter AmtB-like" evidence="10">
    <location>
        <begin position="41"/>
        <end position="444"/>
    </location>
</feature>
<dbReference type="GO" id="GO:0005886">
    <property type="term" value="C:plasma membrane"/>
    <property type="evidence" value="ECO:0007669"/>
    <property type="project" value="UniProtKB-SubCell"/>
</dbReference>
<proteinExistence type="inferred from homology"/>
<dbReference type="InterPro" id="IPR001905">
    <property type="entry name" value="Ammonium_transpt"/>
</dbReference>
<evidence type="ECO:0000256" key="5">
    <source>
        <dbReference type="ARBA" id="ARBA00022989"/>
    </source>
</evidence>
<dbReference type="InterPro" id="IPR024041">
    <property type="entry name" value="NH4_transpt_AmtB-like_dom"/>
</dbReference>
<dbReference type="PRINTS" id="PR00342">
    <property type="entry name" value="RHESUSRHD"/>
</dbReference>
<feature type="transmembrane region" description="Helical" evidence="8">
    <location>
        <begin position="138"/>
        <end position="156"/>
    </location>
</feature>
<reference evidence="11 12" key="1">
    <citation type="journal article" date="2014" name="Int. J. Syst. Evol. Microbiol.">
        <title>Complete genome sequence of Corynebacterium casei LMG S-19264T (=DSM 44701T), isolated from a smear-ripened cheese.</title>
        <authorList>
            <consortium name="US DOE Joint Genome Institute (JGI-PGF)"/>
            <person name="Walter F."/>
            <person name="Albersmeier A."/>
            <person name="Kalinowski J."/>
            <person name="Ruckert C."/>
        </authorList>
    </citation>
    <scope>NUCLEOTIDE SEQUENCE [LARGE SCALE GENOMIC DNA]</scope>
    <source>
        <strain evidence="11 12">CGMCC 1.15358</strain>
    </source>
</reference>
<dbReference type="InterPro" id="IPR029020">
    <property type="entry name" value="Ammonium/urea_transptr"/>
</dbReference>
<dbReference type="PROSITE" id="PS01219">
    <property type="entry name" value="AMMONIUM_TRANSP"/>
    <property type="match status" value="1"/>
</dbReference>
<feature type="transmembrane region" description="Helical" evidence="8">
    <location>
        <begin position="299"/>
        <end position="317"/>
    </location>
</feature>
<feature type="transmembrane region" description="Helical" evidence="8">
    <location>
        <begin position="353"/>
        <end position="374"/>
    </location>
</feature>
<dbReference type="InterPro" id="IPR002229">
    <property type="entry name" value="RhesusRHD"/>
</dbReference>
<feature type="transmembrane region" description="Helical" evidence="8">
    <location>
        <begin position="323"/>
        <end position="341"/>
    </location>
</feature>